<accession>A0A841HF89</accession>
<dbReference type="EMBL" id="JACHGX010000017">
    <property type="protein sequence ID" value="MBB6091010.1"/>
    <property type="molecule type" value="Genomic_DNA"/>
</dbReference>
<dbReference type="GeneID" id="68693046"/>
<dbReference type="InterPro" id="IPR017850">
    <property type="entry name" value="Alkaline_phosphatase_core_sf"/>
</dbReference>
<evidence type="ECO:0000259" key="2">
    <source>
        <dbReference type="Pfam" id="PF00884"/>
    </source>
</evidence>
<dbReference type="Pfam" id="PF00884">
    <property type="entry name" value="Sulfatase"/>
    <property type="match status" value="1"/>
</dbReference>
<feature type="domain" description="Sulfatase N-terminal" evidence="2">
    <location>
        <begin position="2"/>
        <end position="329"/>
    </location>
</feature>
<evidence type="ECO:0000313" key="4">
    <source>
        <dbReference type="Proteomes" id="UP000642919"/>
    </source>
</evidence>
<dbReference type="PANTHER" id="PTHR42693">
    <property type="entry name" value="ARYLSULFATASE FAMILY MEMBER"/>
    <property type="match status" value="1"/>
</dbReference>
<organism evidence="3 4">
    <name type="scientific">Halobacterium salinarum</name>
    <name type="common">Halobacterium halobium</name>
    <dbReference type="NCBI Taxonomy" id="2242"/>
    <lineage>
        <taxon>Archaea</taxon>
        <taxon>Methanobacteriati</taxon>
        <taxon>Methanobacteriota</taxon>
        <taxon>Stenosarchaea group</taxon>
        <taxon>Halobacteria</taxon>
        <taxon>Halobacteriales</taxon>
        <taxon>Halobacteriaceae</taxon>
        <taxon>Halobacterium</taxon>
    </lineage>
</organism>
<reference evidence="3" key="1">
    <citation type="submission" date="2020-08" db="EMBL/GenBank/DDBJ databases">
        <title>Genomic Encyclopedia of Type Strains, Phase IV (KMG-IV): sequencing the most valuable type-strain genomes for metagenomic binning, comparative biology and taxonomic classification.</title>
        <authorList>
            <person name="Goeker M."/>
        </authorList>
    </citation>
    <scope>NUCLEOTIDE SEQUENCE</scope>
    <source>
        <strain evidence="3">DSM 669</strain>
    </source>
</reference>
<dbReference type="PANTHER" id="PTHR42693:SF33">
    <property type="entry name" value="ARYLSULFATASE"/>
    <property type="match status" value="1"/>
</dbReference>
<dbReference type="GO" id="GO:0004065">
    <property type="term" value="F:arylsulfatase activity"/>
    <property type="evidence" value="ECO:0007669"/>
    <property type="project" value="TreeGrafter"/>
</dbReference>
<dbReference type="Proteomes" id="UP000642919">
    <property type="component" value="Unassembled WGS sequence"/>
</dbReference>
<comment type="caution">
    <text evidence="3">The sequence shown here is derived from an EMBL/GenBank/DDBJ whole genome shotgun (WGS) entry which is preliminary data.</text>
</comment>
<dbReference type="SUPFAM" id="SSF53649">
    <property type="entry name" value="Alkaline phosphatase-like"/>
    <property type="match status" value="1"/>
</dbReference>
<evidence type="ECO:0000313" key="3">
    <source>
        <dbReference type="EMBL" id="MBB6091010.1"/>
    </source>
</evidence>
<dbReference type="CDD" id="cd16148">
    <property type="entry name" value="sulfatase_like"/>
    <property type="match status" value="1"/>
</dbReference>
<dbReference type="InterPro" id="IPR050738">
    <property type="entry name" value="Sulfatase"/>
</dbReference>
<protein>
    <submittedName>
        <fullName evidence="3">Arylsulfatase A-like enzyme</fullName>
    </submittedName>
</protein>
<comment type="similarity">
    <text evidence="1">Belongs to the sulfatase family.</text>
</comment>
<name>A0A841HF89_HALSI</name>
<proteinExistence type="inferred from homology"/>
<dbReference type="Gene3D" id="3.40.720.10">
    <property type="entry name" value="Alkaline Phosphatase, subunit A"/>
    <property type="match status" value="1"/>
</dbReference>
<dbReference type="AlphaFoldDB" id="A0A841HF89"/>
<evidence type="ECO:0000256" key="1">
    <source>
        <dbReference type="ARBA" id="ARBA00008779"/>
    </source>
</evidence>
<dbReference type="RefSeq" id="WP_010901994.1">
    <property type="nucleotide sequence ID" value="NZ_JACHGX010000017.1"/>
</dbReference>
<dbReference type="InterPro" id="IPR000917">
    <property type="entry name" value="Sulfatase_N"/>
</dbReference>
<sequence length="451" mass="51498">MNVLYVTVDALRADHVTPELMPNVSGFVDRSIEYERCYANGPGTPWSFPALLGSQYSGANDGVGIPGEDDSRPTLAEVLRDEGYETAGFTDNHFASSDYNYDRGMTTMFDAGATSSEKRLKQAVRKRLDHDGTLYQMLLRGHHLIDDLLVKIQGRDTRFTRAETLIDSLVDWIDERNDQWFAWLHPMDTHAPYEAPDDYQEQFLDEPIPRRRSQKLARKATHHPDELSDDEWELQQQLYKAECSYLDDQIGRLLDSFPEPERENTLLVFTADHGEMHGEHGLGGHPQQFWEEVIHVPCAISAPGFEATTVNEQAALIDIPPTILDAVGIDAPEYWDGMSVLPDEGTVQEREYVFVDVESELNRNHAGVRRSDNWKLMRHDDEGELLLDLDTNPEEDPEQTRLNDAPEAYRALTDSLDNHLDEMERRRSGETSGIEDEELIEDHLRELGYLE</sequence>
<gene>
    <name evidence="3" type="ORF">HNR49_002400</name>
</gene>
<dbReference type="OMA" id="ATDEIWR"/>
<dbReference type="SMR" id="A0A841HF89"/>